<feature type="transmembrane region" description="Helical" evidence="1">
    <location>
        <begin position="232"/>
        <end position="253"/>
    </location>
</feature>
<dbReference type="InterPro" id="IPR021552">
    <property type="entry name" value="ArsP_2"/>
</dbReference>
<proteinExistence type="predicted"/>
<organism evidence="2 3">
    <name type="scientific">Cetobacterium ceti</name>
    <dbReference type="NCBI Taxonomy" id="180163"/>
    <lineage>
        <taxon>Bacteria</taxon>
        <taxon>Fusobacteriati</taxon>
        <taxon>Fusobacteriota</taxon>
        <taxon>Fusobacteriia</taxon>
        <taxon>Fusobacteriales</taxon>
        <taxon>Fusobacteriaceae</taxon>
        <taxon>Cetobacterium</taxon>
    </lineage>
</organism>
<reference evidence="2 3" key="1">
    <citation type="submission" date="2017-02" db="EMBL/GenBank/DDBJ databases">
        <authorList>
            <person name="Peterson S.W."/>
        </authorList>
    </citation>
    <scope>NUCLEOTIDE SEQUENCE [LARGE SCALE GENOMIC DNA]</scope>
    <source>
        <strain evidence="2 3">ATCC 700028</strain>
    </source>
</reference>
<feature type="transmembrane region" description="Helical" evidence="1">
    <location>
        <begin position="51"/>
        <end position="74"/>
    </location>
</feature>
<feature type="transmembrane region" description="Helical" evidence="1">
    <location>
        <begin position="80"/>
        <end position="98"/>
    </location>
</feature>
<evidence type="ECO:0000313" key="3">
    <source>
        <dbReference type="Proteomes" id="UP000191153"/>
    </source>
</evidence>
<dbReference type="STRING" id="180163.SAMN02745174_02444"/>
<dbReference type="Proteomes" id="UP000191153">
    <property type="component" value="Unassembled WGS sequence"/>
</dbReference>
<protein>
    <submittedName>
        <fullName evidence="2">Putative, 10TM heavy-metal exporter</fullName>
    </submittedName>
</protein>
<feature type="transmembrane region" description="Helical" evidence="1">
    <location>
        <begin position="187"/>
        <end position="204"/>
    </location>
</feature>
<gene>
    <name evidence="2" type="ORF">SAMN02745174_02444</name>
</gene>
<evidence type="ECO:0000256" key="1">
    <source>
        <dbReference type="SAM" id="Phobius"/>
    </source>
</evidence>
<keyword evidence="1" id="KW-0472">Membrane</keyword>
<name>A0A1T4QTL5_9FUSO</name>
<feature type="transmembrane region" description="Helical" evidence="1">
    <location>
        <begin position="105"/>
        <end position="124"/>
    </location>
</feature>
<dbReference type="RefSeq" id="WP_078694866.1">
    <property type="nucleotide sequence ID" value="NZ_FUWX01000031.1"/>
</dbReference>
<sequence>MIRDILYQSAGNSFILVGSFVAVTLLIFNILDEKTNGKMLKIIENNKKLQIYIGTFLGLTPGCGGAIMVVPLYLNKKVSFGTLVATFIATMGDAAFVLMVGKPKIFIYLLIISGTVAIVTGLIIDKFKIGQNLLINLSPAKDDTIKIEYKPIENFLKNYAYIIFIILSLIGFYLGVNELFQNNIDHLYFLGVVGTIYSIIYTILNKIIDTSFEEKIKNKWIKLGIHISKETAFVISWVFVAFFLYNILIYFLGGENILKDILNNNKAIVILISIFIGLIPGCGPQILLTTLYLNGTIPFAALMANAICNDGDALFPLLALNRKASIYVTLYNLIPAFIVGYSLYFISKVSFTIFKKSFFNI</sequence>
<feature type="transmembrane region" description="Helical" evidence="1">
    <location>
        <begin position="324"/>
        <end position="346"/>
    </location>
</feature>
<dbReference type="NCBIfam" id="NF037962">
    <property type="entry name" value="arsenic_eff"/>
    <property type="match status" value="1"/>
</dbReference>
<keyword evidence="1" id="KW-1133">Transmembrane helix</keyword>
<feature type="transmembrane region" description="Helical" evidence="1">
    <location>
        <begin position="159"/>
        <end position="180"/>
    </location>
</feature>
<dbReference type="Pfam" id="PF11449">
    <property type="entry name" value="ArsP_2"/>
    <property type="match status" value="1"/>
</dbReference>
<dbReference type="AlphaFoldDB" id="A0A1T4QTL5"/>
<dbReference type="EMBL" id="FUWX01000031">
    <property type="protein sequence ID" value="SKA07045.1"/>
    <property type="molecule type" value="Genomic_DNA"/>
</dbReference>
<feature type="transmembrane region" description="Helical" evidence="1">
    <location>
        <begin position="265"/>
        <end position="288"/>
    </location>
</feature>
<evidence type="ECO:0000313" key="2">
    <source>
        <dbReference type="EMBL" id="SKA07045.1"/>
    </source>
</evidence>
<accession>A0A1T4QTL5</accession>
<keyword evidence="1" id="KW-0812">Transmembrane</keyword>
<feature type="transmembrane region" description="Helical" evidence="1">
    <location>
        <begin position="12"/>
        <end position="31"/>
    </location>
</feature>
<dbReference type="OrthoDB" id="9783550at2"/>
<keyword evidence="3" id="KW-1185">Reference proteome</keyword>